<dbReference type="InterPro" id="IPR020847">
    <property type="entry name" value="AP_endonuclease_F1_BS"/>
</dbReference>
<dbReference type="EMBL" id="CP116507">
    <property type="protein sequence ID" value="WCG23119.1"/>
    <property type="molecule type" value="Genomic_DNA"/>
</dbReference>
<comment type="cofactor">
    <cofactor evidence="1">
        <name>Mn(2+)</name>
        <dbReference type="ChEBI" id="CHEBI:29035"/>
    </cofactor>
</comment>
<comment type="similarity">
    <text evidence="2">Belongs to the DNA repair enzymes AP/ExoA family.</text>
</comment>
<dbReference type="PANTHER" id="PTHR22748:SF6">
    <property type="entry name" value="DNA-(APURINIC OR APYRIMIDINIC SITE) ENDONUCLEASE"/>
    <property type="match status" value="1"/>
</dbReference>
<dbReference type="GO" id="GO:0008081">
    <property type="term" value="F:phosphoric diester hydrolase activity"/>
    <property type="evidence" value="ECO:0007669"/>
    <property type="project" value="TreeGrafter"/>
</dbReference>
<dbReference type="GO" id="GO:0046872">
    <property type="term" value="F:metal ion binding"/>
    <property type="evidence" value="ECO:0007669"/>
    <property type="project" value="UniProtKB-KW"/>
</dbReference>
<dbReference type="Gene3D" id="3.60.10.10">
    <property type="entry name" value="Endonuclease/exonuclease/phosphatase"/>
    <property type="match status" value="1"/>
</dbReference>
<dbReference type="AlphaFoldDB" id="A0AAF0BGK1"/>
<dbReference type="Pfam" id="PF03372">
    <property type="entry name" value="Exo_endo_phos"/>
    <property type="match status" value="1"/>
</dbReference>
<gene>
    <name evidence="10" type="ORF">PML95_02450</name>
</gene>
<dbReference type="GO" id="GO:0003677">
    <property type="term" value="F:DNA binding"/>
    <property type="evidence" value="ECO:0007669"/>
    <property type="project" value="InterPro"/>
</dbReference>
<keyword evidence="7" id="KW-0464">Manganese</keyword>
<evidence type="ECO:0000256" key="6">
    <source>
        <dbReference type="PIRSR" id="PIRSR604808-1"/>
    </source>
</evidence>
<dbReference type="InterPro" id="IPR036691">
    <property type="entry name" value="Endo/exonu/phosph_ase_sf"/>
</dbReference>
<feature type="binding site" evidence="7">
    <location>
        <position position="35"/>
    </location>
    <ligand>
        <name>Mg(2+)</name>
        <dbReference type="ChEBI" id="CHEBI:18420"/>
        <label>1</label>
    </ligand>
</feature>
<feature type="site" description="Interaction with DNA substrate" evidence="8">
    <location>
        <position position="242"/>
    </location>
</feature>
<dbReference type="GO" id="GO:0008311">
    <property type="term" value="F:double-stranded DNA 3'-5' DNA exonuclease activity"/>
    <property type="evidence" value="ECO:0007669"/>
    <property type="project" value="TreeGrafter"/>
</dbReference>
<dbReference type="PROSITE" id="PS00728">
    <property type="entry name" value="AP_NUCLEASE_F1_3"/>
    <property type="match status" value="1"/>
</dbReference>
<dbReference type="FunFam" id="3.60.10.10:FF:000026">
    <property type="entry name" value="Exodeoxyribonuclease III"/>
    <property type="match status" value="1"/>
</dbReference>
<organism evidence="10 11">
    <name type="scientific">Vagococcus lutrae</name>
    <dbReference type="NCBI Taxonomy" id="81947"/>
    <lineage>
        <taxon>Bacteria</taxon>
        <taxon>Bacillati</taxon>
        <taxon>Bacillota</taxon>
        <taxon>Bacilli</taxon>
        <taxon>Lactobacillales</taxon>
        <taxon>Enterococcaceae</taxon>
        <taxon>Vagococcus</taxon>
    </lineage>
</organism>
<reference evidence="10" key="1">
    <citation type="submission" date="2023-01" db="EMBL/GenBank/DDBJ databases">
        <title>Oxazolidinone resistance genes in florfenicol resistant enterococci from beef cattle and veal calves at slaughter.</title>
        <authorList>
            <person name="Biggel M."/>
        </authorList>
    </citation>
    <scope>NUCLEOTIDE SEQUENCE</scope>
    <source>
        <strain evidence="10">K204-1</strain>
    </source>
</reference>
<comment type="cofactor">
    <cofactor evidence="7">
        <name>Mg(2+)</name>
        <dbReference type="ChEBI" id="CHEBI:18420"/>
    </cofactor>
    <cofactor evidence="7">
        <name>Mn(2+)</name>
        <dbReference type="ChEBI" id="CHEBI:29035"/>
    </cofactor>
    <text evidence="7">Probably binds two magnesium or manganese ions per subunit.</text>
</comment>
<evidence type="ECO:0000256" key="5">
    <source>
        <dbReference type="ARBA" id="ARBA00022842"/>
    </source>
</evidence>
<feature type="binding site" evidence="7">
    <location>
        <position position="241"/>
    </location>
    <ligand>
        <name>Mg(2+)</name>
        <dbReference type="ChEBI" id="CHEBI:18420"/>
        <label>1</label>
    </ligand>
</feature>
<evidence type="ECO:0000256" key="8">
    <source>
        <dbReference type="PIRSR" id="PIRSR604808-3"/>
    </source>
</evidence>
<evidence type="ECO:0000256" key="1">
    <source>
        <dbReference type="ARBA" id="ARBA00001936"/>
    </source>
</evidence>
<feature type="site" description="Transition state stabilizer" evidence="8">
    <location>
        <position position="146"/>
    </location>
</feature>
<dbReference type="InterPro" id="IPR004808">
    <property type="entry name" value="AP_endonuc_1"/>
</dbReference>
<dbReference type="CDD" id="cd09087">
    <property type="entry name" value="Ape1-like_AP-endo"/>
    <property type="match status" value="1"/>
</dbReference>
<dbReference type="NCBIfam" id="TIGR00633">
    <property type="entry name" value="xth"/>
    <property type="match status" value="1"/>
</dbReference>
<dbReference type="Proteomes" id="UP001179600">
    <property type="component" value="Chromosome"/>
</dbReference>
<evidence type="ECO:0000259" key="9">
    <source>
        <dbReference type="Pfam" id="PF03372"/>
    </source>
</evidence>
<name>A0AAF0BGK1_9ENTE</name>
<feature type="binding site" evidence="7">
    <location>
        <position position="242"/>
    </location>
    <ligand>
        <name>Mg(2+)</name>
        <dbReference type="ChEBI" id="CHEBI:18420"/>
        <label>1</label>
    </ligand>
</feature>
<accession>A0AAF0BGK1</accession>
<dbReference type="RefSeq" id="WP_272163517.1">
    <property type="nucleotide sequence ID" value="NZ_CP116507.1"/>
</dbReference>
<feature type="binding site" evidence="7">
    <location>
        <position position="144"/>
    </location>
    <ligand>
        <name>Mg(2+)</name>
        <dbReference type="ChEBI" id="CHEBI:18420"/>
        <label>1</label>
    </ligand>
</feature>
<dbReference type="NCBIfam" id="TIGR00195">
    <property type="entry name" value="exoDNase_III"/>
    <property type="match status" value="1"/>
</dbReference>
<dbReference type="PROSITE" id="PS00726">
    <property type="entry name" value="AP_NUCLEASE_F1_1"/>
    <property type="match status" value="1"/>
</dbReference>
<evidence type="ECO:0000313" key="10">
    <source>
        <dbReference type="EMBL" id="WCG23119.1"/>
    </source>
</evidence>
<sequence length="255" mass="29953">MKLVSWNVNGLRAVMKKDFLSIFENFEADFFCLQEIKLQEGQIEMPLPDYHHYWNYAEKKGYSGVAIFAKKPALSVQYGLGIPEHDTEGRVITLEYDDFFLVNCYTPNAQAELKRLPYRLEWDQAFREHLVALEQQKPVIICGDLNVAHQKIDLKNWKTNQKNPGFSIEERESFSQLLDSGFVDTFRFFYPDLEGAYSWWSYRFNARKNNAGWRIDYFLISERLTDYLETAEIHADVFGSDHCPVSIRLDWSKEG</sequence>
<feature type="binding site" evidence="7">
    <location>
        <position position="7"/>
    </location>
    <ligand>
        <name>Mg(2+)</name>
        <dbReference type="ChEBI" id="CHEBI:18420"/>
        <label>1</label>
    </ligand>
</feature>
<keyword evidence="3 7" id="KW-0479">Metal-binding</keyword>
<evidence type="ECO:0000256" key="4">
    <source>
        <dbReference type="ARBA" id="ARBA00022801"/>
    </source>
</evidence>
<dbReference type="GO" id="GO:0003906">
    <property type="term" value="F:DNA-(apurinic or apyrimidinic site) endonuclease activity"/>
    <property type="evidence" value="ECO:0007669"/>
    <property type="project" value="TreeGrafter"/>
</dbReference>
<feature type="active site" description="Proton acceptor" evidence="6">
    <location>
        <position position="242"/>
    </location>
</feature>
<dbReference type="PANTHER" id="PTHR22748">
    <property type="entry name" value="AP ENDONUCLEASE"/>
    <property type="match status" value="1"/>
</dbReference>
<dbReference type="InterPro" id="IPR005135">
    <property type="entry name" value="Endo/exonuclease/phosphatase"/>
</dbReference>
<dbReference type="SUPFAM" id="SSF56219">
    <property type="entry name" value="DNase I-like"/>
    <property type="match status" value="1"/>
</dbReference>
<dbReference type="InterPro" id="IPR020848">
    <property type="entry name" value="AP_endonuclease_F1_CS"/>
</dbReference>
<proteinExistence type="inferred from homology"/>
<feature type="binding site" evidence="7">
    <location>
        <position position="146"/>
    </location>
    <ligand>
        <name>Mg(2+)</name>
        <dbReference type="ChEBI" id="CHEBI:18420"/>
        <label>1</label>
    </ligand>
</feature>
<feature type="active site" description="Proton donor/acceptor" evidence="6">
    <location>
        <position position="144"/>
    </location>
</feature>
<evidence type="ECO:0000256" key="3">
    <source>
        <dbReference type="ARBA" id="ARBA00022723"/>
    </source>
</evidence>
<feature type="active site" evidence="6">
    <location>
        <position position="105"/>
    </location>
</feature>
<feature type="domain" description="Endonuclease/exonuclease/phosphatase" evidence="9">
    <location>
        <begin position="4"/>
        <end position="242"/>
    </location>
</feature>
<evidence type="ECO:0000313" key="11">
    <source>
        <dbReference type="Proteomes" id="UP001179600"/>
    </source>
</evidence>
<evidence type="ECO:0000256" key="7">
    <source>
        <dbReference type="PIRSR" id="PIRSR604808-2"/>
    </source>
</evidence>
<keyword evidence="5 7" id="KW-0460">Magnesium</keyword>
<keyword evidence="4" id="KW-0378">Hydrolase</keyword>
<evidence type="ECO:0000256" key="2">
    <source>
        <dbReference type="ARBA" id="ARBA00007092"/>
    </source>
</evidence>
<feature type="site" description="Important for catalytic activity" evidence="8">
    <location>
        <position position="216"/>
    </location>
</feature>
<dbReference type="GO" id="GO:0006284">
    <property type="term" value="P:base-excision repair"/>
    <property type="evidence" value="ECO:0007669"/>
    <property type="project" value="TreeGrafter"/>
</dbReference>
<protein>
    <submittedName>
        <fullName evidence="10">Exodeoxyribonuclease III</fullName>
    </submittedName>
</protein>
<dbReference type="PROSITE" id="PS51435">
    <property type="entry name" value="AP_NUCLEASE_F1_4"/>
    <property type="match status" value="1"/>
</dbReference>